<dbReference type="Proteomes" id="UP000294684">
    <property type="component" value="Unassembled WGS sequence"/>
</dbReference>
<proteinExistence type="predicted"/>
<dbReference type="InterPro" id="IPR025365">
    <property type="entry name" value="DUF4269"/>
</dbReference>
<evidence type="ECO:0000313" key="1">
    <source>
        <dbReference type="EMBL" id="TDY73521.1"/>
    </source>
</evidence>
<comment type="caution">
    <text evidence="1">The sequence shown here is derived from an EMBL/GenBank/DDBJ whole genome shotgun (WGS) entry which is preliminary data.</text>
</comment>
<organism evidence="1 2">
    <name type="scientific">Leptospira meyeri</name>
    <dbReference type="NCBI Taxonomy" id="29508"/>
    <lineage>
        <taxon>Bacteria</taxon>
        <taxon>Pseudomonadati</taxon>
        <taxon>Spirochaetota</taxon>
        <taxon>Spirochaetia</taxon>
        <taxon>Leptospirales</taxon>
        <taxon>Leptospiraceae</taxon>
        <taxon>Leptospira</taxon>
    </lineage>
</organism>
<reference evidence="1 2" key="1">
    <citation type="submission" date="2019-03" db="EMBL/GenBank/DDBJ databases">
        <title>Genomic Encyclopedia of Archaeal and Bacterial Type Strains, Phase II (KMG-II): from individual species to whole genera.</title>
        <authorList>
            <person name="Goeker M."/>
        </authorList>
    </citation>
    <scope>NUCLEOTIDE SEQUENCE [LARGE SCALE GENOMIC DNA]</scope>
    <source>
        <strain evidence="1 2">DSM 21537</strain>
    </source>
</reference>
<protein>
    <submittedName>
        <fullName evidence="1">Uncharacterized protein DUF4269</fullName>
    </submittedName>
</protein>
<accession>A0A4V3HIX1</accession>
<dbReference type="EMBL" id="SORO01000001">
    <property type="protein sequence ID" value="TDY73521.1"/>
    <property type="molecule type" value="Genomic_DNA"/>
</dbReference>
<dbReference type="STRING" id="1193051.LEP1GSC017_1448"/>
<sequence length="224" mass="26221">MNELPQAHLHHPFRVGAETKRTRHNMQSLQTNLFLSTDYLQFGTPKQQELAIDLENWKILKSLHGFKPTLAGTIPLDIDTDSSDVDILVKFNIPAHLQKICYAKFRNLPNYSFSEKTIALRVTLICRFETKKFQYEIFGQSVEPTEQYAWIHMMVENRFLILADSSFRDEIRNLKKQGIKTEAAFCKVLDLKGDPYKTLVQWNQKSNEQFRELLLQRGYQINPN</sequence>
<dbReference type="Pfam" id="PF14091">
    <property type="entry name" value="DUF4269"/>
    <property type="match status" value="1"/>
</dbReference>
<name>A0A4V3HIX1_LEPME</name>
<evidence type="ECO:0000313" key="2">
    <source>
        <dbReference type="Proteomes" id="UP000294684"/>
    </source>
</evidence>
<gene>
    <name evidence="1" type="ORF">CLV96_2554</name>
</gene>
<dbReference type="AlphaFoldDB" id="A0A4V3HIX1"/>
<keyword evidence="2" id="KW-1185">Reference proteome</keyword>